<dbReference type="PROSITE" id="PS50181">
    <property type="entry name" value="FBOX"/>
    <property type="match status" value="1"/>
</dbReference>
<dbReference type="SUPFAM" id="SSF81383">
    <property type="entry name" value="F-box domain"/>
    <property type="match status" value="1"/>
</dbReference>
<dbReference type="Gene3D" id="1.20.1280.50">
    <property type="match status" value="1"/>
</dbReference>
<dbReference type="AlphaFoldDB" id="A0A6G1D356"/>
<evidence type="ECO:0000313" key="3">
    <source>
        <dbReference type="Proteomes" id="UP000479710"/>
    </source>
</evidence>
<evidence type="ECO:0000313" key="2">
    <source>
        <dbReference type="EMBL" id="KAF0907285.1"/>
    </source>
</evidence>
<gene>
    <name evidence="2" type="ORF">E2562_015786</name>
</gene>
<comment type="caution">
    <text evidence="2">The sequence shown here is derived from an EMBL/GenBank/DDBJ whole genome shotgun (WGS) entry which is preliminary data.</text>
</comment>
<keyword evidence="3" id="KW-1185">Reference proteome</keyword>
<feature type="domain" description="F-box" evidence="1">
    <location>
        <begin position="17"/>
        <end position="68"/>
    </location>
</feature>
<name>A0A6G1D356_9ORYZ</name>
<dbReference type="InterPro" id="IPR036047">
    <property type="entry name" value="F-box-like_dom_sf"/>
</dbReference>
<organism evidence="2 3">
    <name type="scientific">Oryza meyeriana var. granulata</name>
    <dbReference type="NCBI Taxonomy" id="110450"/>
    <lineage>
        <taxon>Eukaryota</taxon>
        <taxon>Viridiplantae</taxon>
        <taxon>Streptophyta</taxon>
        <taxon>Embryophyta</taxon>
        <taxon>Tracheophyta</taxon>
        <taxon>Spermatophyta</taxon>
        <taxon>Magnoliopsida</taxon>
        <taxon>Liliopsida</taxon>
        <taxon>Poales</taxon>
        <taxon>Poaceae</taxon>
        <taxon>BOP clade</taxon>
        <taxon>Oryzoideae</taxon>
        <taxon>Oryzeae</taxon>
        <taxon>Oryzinae</taxon>
        <taxon>Oryza</taxon>
        <taxon>Oryza meyeriana</taxon>
    </lineage>
</organism>
<dbReference type="InterPro" id="IPR001810">
    <property type="entry name" value="F-box_dom"/>
</dbReference>
<dbReference type="Pfam" id="PF12937">
    <property type="entry name" value="F-box-like"/>
    <property type="match status" value="1"/>
</dbReference>
<dbReference type="PANTHER" id="PTHR31672:SF2">
    <property type="entry name" value="F-BOX DOMAIN-CONTAINING PROTEIN"/>
    <property type="match status" value="1"/>
</dbReference>
<proteinExistence type="predicted"/>
<sequence>MAIVETAWLPEQQQRRPLSIANLPEEILSEILLLLPPKSIIRCHAVCKAWGAITSDRAFLLAQHRRQLPRRLLTFVRNVGSGDDDLDVLDYCVKAFDFRTHEFQSVARFTVKDYDCTLGDNPFNLHASCDGLLLMSYNNYLHLCNPTTRQWLWVFPPALQHDKVVGLYALGHPSKYRVLYY</sequence>
<accession>A0A6G1D356</accession>
<protein>
    <recommendedName>
        <fullName evidence="1">F-box domain-containing protein</fullName>
    </recommendedName>
</protein>
<dbReference type="PANTHER" id="PTHR31672">
    <property type="entry name" value="BNACNNG10540D PROTEIN"/>
    <property type="match status" value="1"/>
</dbReference>
<evidence type="ECO:0000259" key="1">
    <source>
        <dbReference type="PROSITE" id="PS50181"/>
    </source>
</evidence>
<dbReference type="EMBL" id="SPHZ02000007">
    <property type="protein sequence ID" value="KAF0907285.1"/>
    <property type="molecule type" value="Genomic_DNA"/>
</dbReference>
<dbReference type="InterPro" id="IPR050796">
    <property type="entry name" value="SCF_F-box_component"/>
</dbReference>
<reference evidence="2 3" key="1">
    <citation type="submission" date="2019-11" db="EMBL/GenBank/DDBJ databases">
        <title>Whole genome sequence of Oryza granulata.</title>
        <authorList>
            <person name="Li W."/>
        </authorList>
    </citation>
    <scope>NUCLEOTIDE SEQUENCE [LARGE SCALE GENOMIC DNA]</scope>
    <source>
        <strain evidence="3">cv. Menghai</strain>
        <tissue evidence="2">Leaf</tissue>
    </source>
</reference>
<dbReference type="OrthoDB" id="692435at2759"/>
<dbReference type="SMART" id="SM00256">
    <property type="entry name" value="FBOX"/>
    <property type="match status" value="1"/>
</dbReference>
<dbReference type="Proteomes" id="UP000479710">
    <property type="component" value="Unassembled WGS sequence"/>
</dbReference>